<comment type="caution">
    <text evidence="2">The sequence shown here is derived from an EMBL/GenBank/DDBJ whole genome shotgun (WGS) entry which is preliminary data.</text>
</comment>
<accession>A0A7X1NEQ4</accession>
<gene>
    <name evidence="2" type="ORF">GCT13_27910</name>
</gene>
<name>A0A7X1NEQ4_9BURK</name>
<keyword evidence="3" id="KW-1185">Reference proteome</keyword>
<dbReference type="Gene3D" id="3.40.50.2000">
    <property type="entry name" value="Glycogen Phosphorylase B"/>
    <property type="match status" value="2"/>
</dbReference>
<dbReference type="InterPro" id="IPR001296">
    <property type="entry name" value="Glyco_trans_1"/>
</dbReference>
<feature type="domain" description="Glycosyl transferase family 1" evidence="1">
    <location>
        <begin position="169"/>
        <end position="331"/>
    </location>
</feature>
<reference evidence="2 3" key="1">
    <citation type="submission" date="2019-10" db="EMBL/GenBank/DDBJ databases">
        <title>Paraburkholderia sp. isolated from nodules of Mimosa pudica from Brazilian Atlantic Forest soils.</title>
        <authorList>
            <person name="Paulitsch F."/>
            <person name="Hungria M."/>
            <person name="Dall'Agnol R."/>
        </authorList>
    </citation>
    <scope>NUCLEOTIDE SEQUENCE [LARGE SCALE GENOMIC DNA]</scope>
    <source>
        <strain evidence="2 3">CNPSo 3157</strain>
    </source>
</reference>
<evidence type="ECO:0000313" key="2">
    <source>
        <dbReference type="EMBL" id="MPW20602.1"/>
    </source>
</evidence>
<dbReference type="PANTHER" id="PTHR45947:SF3">
    <property type="entry name" value="SULFOQUINOVOSYL TRANSFERASE SQD2"/>
    <property type="match status" value="1"/>
</dbReference>
<dbReference type="EMBL" id="WHNP01000031">
    <property type="protein sequence ID" value="MPW20602.1"/>
    <property type="molecule type" value="Genomic_DNA"/>
</dbReference>
<dbReference type="Proteomes" id="UP000484381">
    <property type="component" value="Unassembled WGS sequence"/>
</dbReference>
<proteinExistence type="predicted"/>
<dbReference type="Pfam" id="PF00534">
    <property type="entry name" value="Glycos_transf_1"/>
    <property type="match status" value="1"/>
</dbReference>
<dbReference type="CDD" id="cd03801">
    <property type="entry name" value="GT4_PimA-like"/>
    <property type="match status" value="1"/>
</dbReference>
<sequence>MRKPKILALFPFFAKGALSLIVLRAMRDRGFFVKVAFYEDASAVYPPDLMNDFVQNGCILDLSQLSEPQRFSLVQSEIRQHNFDVILQLGATDLYHLLPYWKQESPSLRIVDTLYNEYGHTVNHFLYEQAIDGVIVESEYMRDFVERTSAKLRPNIKVLSNGIDLQTFMPAEEKKRERDLIVGYVGRMSAEKNPMGFIDLAEKVCDALPEVNFRMFGSGNQSELVRRRLENSPAQTRITFEGFIDHTPTALHQLDVLVLPSKFDGRPNIIMEASACGVPVIAAPVGGVPELIDEGCNGFLIQPTESDRVCVLLAKWAADSVALDSIKKTSREVALSKFNRTDMLDAYERALIHFGSV</sequence>
<protein>
    <submittedName>
        <fullName evidence="2">Glycosyltransferase</fullName>
    </submittedName>
</protein>
<keyword evidence="2" id="KW-0808">Transferase</keyword>
<evidence type="ECO:0000259" key="1">
    <source>
        <dbReference type="Pfam" id="PF00534"/>
    </source>
</evidence>
<dbReference type="GO" id="GO:0016757">
    <property type="term" value="F:glycosyltransferase activity"/>
    <property type="evidence" value="ECO:0007669"/>
    <property type="project" value="InterPro"/>
</dbReference>
<dbReference type="PANTHER" id="PTHR45947">
    <property type="entry name" value="SULFOQUINOVOSYL TRANSFERASE SQD2"/>
    <property type="match status" value="1"/>
</dbReference>
<dbReference type="AlphaFoldDB" id="A0A7X1NEQ4"/>
<evidence type="ECO:0000313" key="3">
    <source>
        <dbReference type="Proteomes" id="UP000484381"/>
    </source>
</evidence>
<organism evidence="2 3">
    <name type="scientific">Paraburkholderia franconis</name>
    <dbReference type="NCBI Taxonomy" id="2654983"/>
    <lineage>
        <taxon>Bacteria</taxon>
        <taxon>Pseudomonadati</taxon>
        <taxon>Pseudomonadota</taxon>
        <taxon>Betaproteobacteria</taxon>
        <taxon>Burkholderiales</taxon>
        <taxon>Burkholderiaceae</taxon>
        <taxon>Paraburkholderia</taxon>
    </lineage>
</organism>
<dbReference type="SUPFAM" id="SSF53756">
    <property type="entry name" value="UDP-Glycosyltransferase/glycogen phosphorylase"/>
    <property type="match status" value="1"/>
</dbReference>
<dbReference type="InterPro" id="IPR050194">
    <property type="entry name" value="Glycosyltransferase_grp1"/>
</dbReference>